<proteinExistence type="predicted"/>
<organism evidence="1 2">
    <name type="scientific">Hymenobacter koreensis</name>
    <dbReference type="NCBI Taxonomy" id="1084523"/>
    <lineage>
        <taxon>Bacteria</taxon>
        <taxon>Pseudomonadati</taxon>
        <taxon>Bacteroidota</taxon>
        <taxon>Cytophagia</taxon>
        <taxon>Cytophagales</taxon>
        <taxon>Hymenobacteraceae</taxon>
        <taxon>Hymenobacter</taxon>
    </lineage>
</organism>
<sequence length="72" mass="8050">MCVQTLPRPKPAEKKVNANYRVSETLREKFAYACEKQRTDATKQVVGFMEDFVASYEAAHGPITLPPLPPSP</sequence>
<dbReference type="RefSeq" id="WP_345227971.1">
    <property type="nucleotide sequence ID" value="NZ_BAABHA010000015.1"/>
</dbReference>
<reference evidence="2" key="1">
    <citation type="journal article" date="2019" name="Int. J. Syst. Evol. Microbiol.">
        <title>The Global Catalogue of Microorganisms (GCM) 10K type strain sequencing project: providing services to taxonomists for standard genome sequencing and annotation.</title>
        <authorList>
            <consortium name="The Broad Institute Genomics Platform"/>
            <consortium name="The Broad Institute Genome Sequencing Center for Infectious Disease"/>
            <person name="Wu L."/>
            <person name="Ma J."/>
        </authorList>
    </citation>
    <scope>NUCLEOTIDE SEQUENCE [LARGE SCALE GENOMIC DNA]</scope>
    <source>
        <strain evidence="2">JCM 17924</strain>
    </source>
</reference>
<accession>A0ABP8JN88</accession>
<comment type="caution">
    <text evidence="1">The sequence shown here is derived from an EMBL/GenBank/DDBJ whole genome shotgun (WGS) entry which is preliminary data.</text>
</comment>
<dbReference type="Proteomes" id="UP001500454">
    <property type="component" value="Unassembled WGS sequence"/>
</dbReference>
<protein>
    <submittedName>
        <fullName evidence="1">Uncharacterized protein</fullName>
    </submittedName>
</protein>
<keyword evidence="2" id="KW-1185">Reference proteome</keyword>
<gene>
    <name evidence="1" type="ORF">GCM10023186_45010</name>
</gene>
<evidence type="ECO:0000313" key="2">
    <source>
        <dbReference type="Proteomes" id="UP001500454"/>
    </source>
</evidence>
<dbReference type="EMBL" id="BAABHA010000015">
    <property type="protein sequence ID" value="GAA4393440.1"/>
    <property type="molecule type" value="Genomic_DNA"/>
</dbReference>
<name>A0ABP8JN88_9BACT</name>
<evidence type="ECO:0000313" key="1">
    <source>
        <dbReference type="EMBL" id="GAA4393440.1"/>
    </source>
</evidence>